<dbReference type="Pfam" id="PF14258">
    <property type="entry name" value="DUF4350"/>
    <property type="match status" value="1"/>
</dbReference>
<feature type="compositionally biased region" description="Acidic residues" evidence="1">
    <location>
        <begin position="205"/>
        <end position="226"/>
    </location>
</feature>
<evidence type="ECO:0000313" key="4">
    <source>
        <dbReference type="EMBL" id="AVP97882.1"/>
    </source>
</evidence>
<gene>
    <name evidence="4" type="ORF">C7S18_12040</name>
</gene>
<dbReference type="RefSeq" id="WP_106891802.1">
    <property type="nucleotide sequence ID" value="NZ_CP027860.1"/>
</dbReference>
<dbReference type="Gene3D" id="3.40.50.880">
    <property type="match status" value="1"/>
</dbReference>
<evidence type="ECO:0000256" key="2">
    <source>
        <dbReference type="SAM" id="Phobius"/>
    </source>
</evidence>
<dbReference type="AlphaFoldDB" id="A0A2P1PST5"/>
<evidence type="ECO:0000313" key="5">
    <source>
        <dbReference type="Proteomes" id="UP000241074"/>
    </source>
</evidence>
<protein>
    <recommendedName>
        <fullName evidence="3">DUF4350 domain-containing protein</fullName>
    </recommendedName>
</protein>
<dbReference type="Proteomes" id="UP000241074">
    <property type="component" value="Chromosome"/>
</dbReference>
<dbReference type="EMBL" id="CP027860">
    <property type="protein sequence ID" value="AVP97882.1"/>
    <property type="molecule type" value="Genomic_DNA"/>
</dbReference>
<name>A0A2P1PST5_9GAMM</name>
<sequence length="484" mass="54638">MSRQFWVALVVVLVLGLGTFGFFSVFDRAIIERPIPPKPEVLRDRFRAAIRTLEHLDLDADRLGLLEALTGLNRPDVLIVGDDREEVSARARSRVQAFVEQGGVLILEAKWYAEDDSLADLFGVERRAIVSDESDESESSESDDDADDADGDPFEDGYSEDETVEDGADADSDVESEDSTAEDSTAEDSAAQDGTATEDGTTNDTEGEDADYDESEDADSDFDLDDYFDAADSSDRLKNRFFPDPNLRRIQWANVPEMLVHIPWQQHLSRFRTEAILADASGQYVLTFPVGKGEVVVLNSLSMFENFELARNDHAEFLWQLIHRHPDPKSVMFYIPERRDLADWVKKNAWAPMLALGILIGFWLWRAMPRFGPIAEDPVPVRRRLLEHLRASGNFLAAANQREEIGLAALRVALARVRREFPHIGIANEAETREFLIKQFSLTPDCAFQIASQQTPGTILEWTRLMRACRDVHAALDHQQIRKR</sequence>
<keyword evidence="2" id="KW-1133">Transmembrane helix</keyword>
<accession>A0A2P1PST5</accession>
<dbReference type="InterPro" id="IPR029062">
    <property type="entry name" value="Class_I_gatase-like"/>
</dbReference>
<feature type="compositionally biased region" description="Low complexity" evidence="1">
    <location>
        <begin position="187"/>
        <end position="204"/>
    </location>
</feature>
<evidence type="ECO:0000256" key="1">
    <source>
        <dbReference type="SAM" id="MobiDB-lite"/>
    </source>
</evidence>
<dbReference type="InterPro" id="IPR025646">
    <property type="entry name" value="DUF4350"/>
</dbReference>
<reference evidence="4 5" key="2">
    <citation type="submission" date="2018-03" db="EMBL/GenBank/DDBJ databases">
        <authorList>
            <person name="Keele B.F."/>
        </authorList>
    </citation>
    <scope>NUCLEOTIDE SEQUENCE [LARGE SCALE GENOMIC DNA]</scope>
    <source>
        <strain evidence="4 5">D13</strain>
    </source>
</reference>
<evidence type="ECO:0000259" key="3">
    <source>
        <dbReference type="Pfam" id="PF14258"/>
    </source>
</evidence>
<keyword evidence="2" id="KW-0472">Membrane</keyword>
<dbReference type="OrthoDB" id="6638317at2"/>
<keyword evidence="2" id="KW-0812">Transmembrane</keyword>
<feature type="region of interest" description="Disordered" evidence="1">
    <location>
        <begin position="130"/>
        <end position="226"/>
    </location>
</feature>
<feature type="transmembrane region" description="Helical" evidence="2">
    <location>
        <begin position="6"/>
        <end position="26"/>
    </location>
</feature>
<proteinExistence type="predicted"/>
<feature type="compositionally biased region" description="Acidic residues" evidence="1">
    <location>
        <begin position="132"/>
        <end position="186"/>
    </location>
</feature>
<feature type="transmembrane region" description="Helical" evidence="2">
    <location>
        <begin position="348"/>
        <end position="365"/>
    </location>
</feature>
<feature type="domain" description="DUF4350" evidence="3">
    <location>
        <begin position="75"/>
        <end position="322"/>
    </location>
</feature>
<reference evidence="4 5" key="1">
    <citation type="submission" date="2018-03" db="EMBL/GenBank/DDBJ databases">
        <title>Ahniella affigens gen. nov., sp. nov., a gammaproteobacterium isolated from sandy soil near a stream.</title>
        <authorList>
            <person name="Ko Y."/>
            <person name="Kim J.-H."/>
        </authorList>
    </citation>
    <scope>NUCLEOTIDE SEQUENCE [LARGE SCALE GENOMIC DNA]</scope>
    <source>
        <strain evidence="4 5">D13</strain>
    </source>
</reference>
<dbReference type="KEGG" id="xba:C7S18_12040"/>
<organism evidence="4 5">
    <name type="scientific">Ahniella affigens</name>
    <dbReference type="NCBI Taxonomy" id="2021234"/>
    <lineage>
        <taxon>Bacteria</taxon>
        <taxon>Pseudomonadati</taxon>
        <taxon>Pseudomonadota</taxon>
        <taxon>Gammaproteobacteria</taxon>
        <taxon>Lysobacterales</taxon>
        <taxon>Rhodanobacteraceae</taxon>
        <taxon>Ahniella</taxon>
    </lineage>
</organism>
<keyword evidence="5" id="KW-1185">Reference proteome</keyword>